<gene>
    <name evidence="2" type="ORF">AVDCRST_MAG56-3626</name>
</gene>
<feature type="compositionally biased region" description="Basic and acidic residues" evidence="1">
    <location>
        <begin position="11"/>
        <end position="21"/>
    </location>
</feature>
<dbReference type="EMBL" id="CADCTQ010000305">
    <property type="protein sequence ID" value="CAA9279815.1"/>
    <property type="molecule type" value="Genomic_DNA"/>
</dbReference>
<evidence type="ECO:0000313" key="2">
    <source>
        <dbReference type="EMBL" id="CAA9279815.1"/>
    </source>
</evidence>
<sequence>ELLSFLSSTEISEKPFPRDQQETLPHQHPRSIRMRMELCRAAAPYVDTGPQHHV</sequence>
<evidence type="ECO:0000256" key="1">
    <source>
        <dbReference type="SAM" id="MobiDB-lite"/>
    </source>
</evidence>
<organism evidence="2">
    <name type="scientific">uncultured Cytophagales bacterium</name>
    <dbReference type="NCBI Taxonomy" id="158755"/>
    <lineage>
        <taxon>Bacteria</taxon>
        <taxon>Pseudomonadati</taxon>
        <taxon>Bacteroidota</taxon>
        <taxon>Sphingobacteriia</taxon>
        <taxon>Sphingobacteriales</taxon>
        <taxon>environmental samples</taxon>
    </lineage>
</organism>
<protein>
    <submittedName>
        <fullName evidence="2">Uncharacterized protein</fullName>
    </submittedName>
</protein>
<feature type="non-terminal residue" evidence="2">
    <location>
        <position position="54"/>
    </location>
</feature>
<accession>A0A6J4JK51</accession>
<name>A0A6J4JK51_9SPHI</name>
<feature type="region of interest" description="Disordered" evidence="1">
    <location>
        <begin position="1"/>
        <end position="29"/>
    </location>
</feature>
<reference evidence="2" key="1">
    <citation type="submission" date="2020-02" db="EMBL/GenBank/DDBJ databases">
        <authorList>
            <person name="Meier V. D."/>
        </authorList>
    </citation>
    <scope>NUCLEOTIDE SEQUENCE</scope>
    <source>
        <strain evidence="2">AVDCRST_MAG56</strain>
    </source>
</reference>
<dbReference type="AlphaFoldDB" id="A0A6J4JK51"/>
<feature type="non-terminal residue" evidence="2">
    <location>
        <position position="1"/>
    </location>
</feature>
<feature type="compositionally biased region" description="Polar residues" evidence="1">
    <location>
        <begin position="1"/>
        <end position="10"/>
    </location>
</feature>
<proteinExistence type="predicted"/>